<reference evidence="10 13" key="2">
    <citation type="submission" date="2019-07" db="EMBL/GenBank/DDBJ databases">
        <title>Whole genome shotgun sequence of Staphylococcus arlettae NBRC 109765.</title>
        <authorList>
            <person name="Hosoyama A."/>
            <person name="Uohara A."/>
            <person name="Ohji S."/>
            <person name="Ichikawa N."/>
        </authorList>
    </citation>
    <scope>NUCLEOTIDE SEQUENCE [LARGE SCALE GENOMIC DNA]</scope>
    <source>
        <strain evidence="10 13">NBRC 109765</strain>
    </source>
</reference>
<feature type="transmembrane region" description="Helical" evidence="8">
    <location>
        <begin position="202"/>
        <end position="229"/>
    </location>
</feature>
<evidence type="ECO:0000313" key="11">
    <source>
        <dbReference type="EMBL" id="SUJ18915.1"/>
    </source>
</evidence>
<dbReference type="PANTHER" id="PTHR43731">
    <property type="entry name" value="RHOMBOID PROTEASE"/>
    <property type="match status" value="1"/>
</dbReference>
<feature type="transmembrane region" description="Helical" evidence="8">
    <location>
        <begin position="343"/>
        <end position="362"/>
    </location>
</feature>
<feature type="domain" description="Peptidase S54 rhomboid" evidence="9">
    <location>
        <begin position="200"/>
        <end position="334"/>
    </location>
</feature>
<keyword evidence="6 8" id="KW-0472">Membrane</keyword>
<protein>
    <submittedName>
        <fullName evidence="11">Membrane peptidase, contains TPR repeat domain</fullName>
        <ecNumber evidence="11">3.4.21.105</ecNumber>
    </submittedName>
    <submittedName>
        <fullName evidence="10">Rhomboid family intramembrane serine protease</fullName>
    </submittedName>
</protein>
<feature type="repeat" description="TPR" evidence="7">
    <location>
        <begin position="435"/>
        <end position="468"/>
    </location>
</feature>
<gene>
    <name evidence="11" type="primary">gluP</name>
    <name evidence="11" type="ORF">NCTC12413_01381</name>
    <name evidence="10" type="ORF">SAR03_10130</name>
</gene>
<dbReference type="RefSeq" id="WP_021459928.1">
    <property type="nucleotide sequence ID" value="NZ_BKAV01000007.1"/>
</dbReference>
<dbReference type="EC" id="3.4.21.105" evidence="11"/>
<dbReference type="OrthoDB" id="9813074at2"/>
<feature type="transmembrane region" description="Helical" evidence="8">
    <location>
        <begin position="159"/>
        <end position="182"/>
    </location>
</feature>
<dbReference type="CDD" id="cd06174">
    <property type="entry name" value="MFS"/>
    <property type="match status" value="1"/>
</dbReference>
<evidence type="ECO:0000259" key="9">
    <source>
        <dbReference type="Pfam" id="PF01694"/>
    </source>
</evidence>
<dbReference type="GO" id="GO:0016020">
    <property type="term" value="C:membrane"/>
    <property type="evidence" value="ECO:0007669"/>
    <property type="project" value="UniProtKB-SubCell"/>
</dbReference>
<feature type="transmembrane region" description="Helical" evidence="8">
    <location>
        <begin position="267"/>
        <end position="286"/>
    </location>
</feature>
<evidence type="ECO:0000256" key="3">
    <source>
        <dbReference type="ARBA" id="ARBA00022692"/>
    </source>
</evidence>
<evidence type="ECO:0000256" key="4">
    <source>
        <dbReference type="ARBA" id="ARBA00022801"/>
    </source>
</evidence>
<evidence type="ECO:0000256" key="2">
    <source>
        <dbReference type="ARBA" id="ARBA00009045"/>
    </source>
</evidence>
<evidence type="ECO:0000313" key="13">
    <source>
        <dbReference type="Proteomes" id="UP000321598"/>
    </source>
</evidence>
<dbReference type="SUPFAM" id="SSF144091">
    <property type="entry name" value="Rhomboid-like"/>
    <property type="match status" value="1"/>
</dbReference>
<evidence type="ECO:0000256" key="5">
    <source>
        <dbReference type="ARBA" id="ARBA00022989"/>
    </source>
</evidence>
<evidence type="ECO:0000256" key="8">
    <source>
        <dbReference type="SAM" id="Phobius"/>
    </source>
</evidence>
<dbReference type="Proteomes" id="UP000254956">
    <property type="component" value="Unassembled WGS sequence"/>
</dbReference>
<evidence type="ECO:0000256" key="1">
    <source>
        <dbReference type="ARBA" id="ARBA00004141"/>
    </source>
</evidence>
<proteinExistence type="inferred from homology"/>
<dbReference type="PROSITE" id="PS50005">
    <property type="entry name" value="TPR"/>
    <property type="match status" value="1"/>
</dbReference>
<comment type="subcellular location">
    <subcellularLocation>
        <location evidence="1">Membrane</location>
        <topology evidence="1">Multi-pass membrane protein</topology>
    </subcellularLocation>
</comment>
<dbReference type="AlphaFoldDB" id="A0A2T7BUN7"/>
<sequence>MITKKHFWKCVYLWIRYYNYQLKHYNQDTEEVWLAHKQRQTIKIFRNDVQSAQEIRLTKERIQEHREDIANFVDFEPQNIDIYCFTNNQFVEEHLNEHQPIKLTIKVLHNDVSIERTMPNYIMKRLYQNNNAKHTTTTYKQKSLNQSPIEKHMIKFSPVTYTLIGINVIIWLLMILFFNRFSELKLLDVGGLVHFNVVHGEWYRLISSIFLHYNFEHILMNMLSLFIFGKIVESIVGHWRMLVIFLFSGLFANFASLSFNIDTISVGASGAIFGLIGSLFGFMYISKIFERKLVGQLLIALVILIGISLFMDNINVWAHIGGFIGGLFITLLAYYFTANRNVFWILLVLILILFIASQIRIYTIKEDNIYNTIIAKQMKEDKYKEAKQMVAETIDKNYADDETYYLKGLITTTVDSRAEAISDWERGLKTFPDSGLLNYELAVANRALDDKDEALKYINAALKLNPGNENYQNLKKELED</sequence>
<dbReference type="Gene3D" id="1.20.1540.10">
    <property type="entry name" value="Rhomboid-like"/>
    <property type="match status" value="1"/>
</dbReference>
<keyword evidence="13" id="KW-1185">Reference proteome</keyword>
<keyword evidence="5 8" id="KW-1133">Transmembrane helix</keyword>
<keyword evidence="4 11" id="KW-0378">Hydrolase</keyword>
<dbReference type="STRING" id="1212545.SARL_05123"/>
<dbReference type="GO" id="GO:0006508">
    <property type="term" value="P:proteolysis"/>
    <property type="evidence" value="ECO:0007669"/>
    <property type="project" value="UniProtKB-KW"/>
</dbReference>
<evidence type="ECO:0000256" key="6">
    <source>
        <dbReference type="ARBA" id="ARBA00023136"/>
    </source>
</evidence>
<dbReference type="InterPro" id="IPR011990">
    <property type="entry name" value="TPR-like_helical_dom_sf"/>
</dbReference>
<evidence type="ECO:0000313" key="10">
    <source>
        <dbReference type="EMBL" id="GEP99975.1"/>
    </source>
</evidence>
<comment type="similarity">
    <text evidence="2">Belongs to the peptidase S54 family.</text>
</comment>
<keyword evidence="7" id="KW-0802">TPR repeat</keyword>
<dbReference type="SMART" id="SM00028">
    <property type="entry name" value="TPR"/>
    <property type="match status" value="2"/>
</dbReference>
<dbReference type="Proteomes" id="UP000321598">
    <property type="component" value="Unassembled WGS sequence"/>
</dbReference>
<dbReference type="InterPro" id="IPR035952">
    <property type="entry name" value="Rhomboid-like_sf"/>
</dbReference>
<feature type="transmembrane region" description="Helical" evidence="8">
    <location>
        <begin position="317"/>
        <end position="336"/>
    </location>
</feature>
<dbReference type="SUPFAM" id="SSF48452">
    <property type="entry name" value="TPR-like"/>
    <property type="match status" value="1"/>
</dbReference>
<feature type="transmembrane region" description="Helical" evidence="8">
    <location>
        <begin position="241"/>
        <end position="261"/>
    </location>
</feature>
<keyword evidence="3 8" id="KW-0812">Transmembrane</keyword>
<dbReference type="Gene3D" id="1.25.40.10">
    <property type="entry name" value="Tetratricopeptide repeat domain"/>
    <property type="match status" value="1"/>
</dbReference>
<accession>A0A2T7BUN7</accession>
<dbReference type="EMBL" id="BKAV01000007">
    <property type="protein sequence ID" value="GEP99975.1"/>
    <property type="molecule type" value="Genomic_DNA"/>
</dbReference>
<dbReference type="EMBL" id="UGZE01000001">
    <property type="protein sequence ID" value="SUJ18915.1"/>
    <property type="molecule type" value="Genomic_DNA"/>
</dbReference>
<organism evidence="11 12">
    <name type="scientific">Staphylococcus arlettae</name>
    <dbReference type="NCBI Taxonomy" id="29378"/>
    <lineage>
        <taxon>Bacteria</taxon>
        <taxon>Bacillati</taxon>
        <taxon>Bacillota</taxon>
        <taxon>Bacilli</taxon>
        <taxon>Bacillales</taxon>
        <taxon>Staphylococcaceae</taxon>
        <taxon>Staphylococcus</taxon>
    </lineage>
</organism>
<evidence type="ECO:0000256" key="7">
    <source>
        <dbReference type="PROSITE-ProRule" id="PRU00339"/>
    </source>
</evidence>
<keyword evidence="10" id="KW-0645">Protease</keyword>
<dbReference type="PANTHER" id="PTHR43731:SF14">
    <property type="entry name" value="PRESENILIN-ASSOCIATED RHOMBOID-LIKE PROTEIN, MITOCHONDRIAL"/>
    <property type="match status" value="1"/>
</dbReference>
<dbReference type="Pfam" id="PF01694">
    <property type="entry name" value="Rhomboid"/>
    <property type="match status" value="1"/>
</dbReference>
<dbReference type="InterPro" id="IPR022764">
    <property type="entry name" value="Peptidase_S54_rhomboid_dom"/>
</dbReference>
<evidence type="ECO:0000313" key="12">
    <source>
        <dbReference type="Proteomes" id="UP000254956"/>
    </source>
</evidence>
<reference evidence="11 12" key="1">
    <citation type="submission" date="2018-06" db="EMBL/GenBank/DDBJ databases">
        <authorList>
            <consortium name="Pathogen Informatics"/>
            <person name="Doyle S."/>
        </authorList>
    </citation>
    <scope>NUCLEOTIDE SEQUENCE [LARGE SCALE GENOMIC DNA]</scope>
    <source>
        <strain evidence="11 12">NCTC12413</strain>
    </source>
</reference>
<feature type="transmembrane region" description="Helical" evidence="8">
    <location>
        <begin position="293"/>
        <end position="311"/>
    </location>
</feature>
<name>A0A2T7BUN7_9STAP</name>
<dbReference type="GO" id="GO:0004252">
    <property type="term" value="F:serine-type endopeptidase activity"/>
    <property type="evidence" value="ECO:0007669"/>
    <property type="project" value="InterPro"/>
</dbReference>
<dbReference type="InterPro" id="IPR019734">
    <property type="entry name" value="TPR_rpt"/>
</dbReference>
<dbReference type="InterPro" id="IPR050925">
    <property type="entry name" value="Rhomboid_protease_S54"/>
</dbReference>